<keyword evidence="8" id="KW-1185">Reference proteome</keyword>
<comment type="subcellular location">
    <subcellularLocation>
        <location evidence="1">Membrane</location>
        <topology evidence="1">Multi-pass membrane protein</topology>
    </subcellularLocation>
</comment>
<dbReference type="PANTHER" id="PTHR23501:SF43">
    <property type="entry name" value="MULTIDRUG TRANSPORTER, PUTATIVE (AFU_ORTHOLOGUE AFUA_6G03040)-RELATED"/>
    <property type="match status" value="1"/>
</dbReference>
<feature type="compositionally biased region" description="Basic and acidic residues" evidence="5">
    <location>
        <begin position="531"/>
        <end position="541"/>
    </location>
</feature>
<evidence type="ECO:0000256" key="2">
    <source>
        <dbReference type="ARBA" id="ARBA00022692"/>
    </source>
</evidence>
<proteinExistence type="predicted"/>
<evidence type="ECO:0000313" key="8">
    <source>
        <dbReference type="Proteomes" id="UP001217918"/>
    </source>
</evidence>
<dbReference type="Gene3D" id="1.20.1720.10">
    <property type="entry name" value="Multidrug resistance protein D"/>
    <property type="match status" value="1"/>
</dbReference>
<dbReference type="Proteomes" id="UP001217918">
    <property type="component" value="Unassembled WGS sequence"/>
</dbReference>
<evidence type="ECO:0000256" key="5">
    <source>
        <dbReference type="SAM" id="MobiDB-lite"/>
    </source>
</evidence>
<feature type="transmembrane region" description="Helical" evidence="6">
    <location>
        <begin position="168"/>
        <end position="192"/>
    </location>
</feature>
<feature type="transmembrane region" description="Helical" evidence="6">
    <location>
        <begin position="311"/>
        <end position="331"/>
    </location>
</feature>
<dbReference type="InterPro" id="IPR036259">
    <property type="entry name" value="MFS_trans_sf"/>
</dbReference>
<dbReference type="GO" id="GO:0022857">
    <property type="term" value="F:transmembrane transporter activity"/>
    <property type="evidence" value="ECO:0007669"/>
    <property type="project" value="InterPro"/>
</dbReference>
<keyword evidence="4 6" id="KW-0472">Membrane</keyword>
<feature type="transmembrane region" description="Helical" evidence="6">
    <location>
        <begin position="266"/>
        <end position="290"/>
    </location>
</feature>
<dbReference type="GO" id="GO:0005886">
    <property type="term" value="C:plasma membrane"/>
    <property type="evidence" value="ECO:0007669"/>
    <property type="project" value="TreeGrafter"/>
</dbReference>
<sequence length="558" mass="58986">MLGVLGMQSRVQITSIGGHRTLPDSTMEIHVAQHREANNGPGPGPGPGDVAGHADPISRWKKNLLTAIILLGLMFSCVDTSIVSTALVQISHDLNSDKNINWTVLAYLLTYMSFSVGFSKLSDIFGRKTRSITTLIVGRAFQGIGGAGLYALSQVSLVELGPVGPDSIGALIGITLSVSYILGPILGGVIASHWMWQGIFWINVPAGALAIIGITLLWPQERRGGLKAATAICRIDFIGNILLVLASILLVFGIQEAGSRTWEWRSPVIIATLTSSAVCWVLLTLWEVFLNGRANRNIEPVFPARLFQSRVYVANVILTLLVGFSFVALIIEIPEKLEMVEGDQAMQAGLKLLPLLAACAFGSVVAGMASKSKNLSSQTMMAGSLLQIVGLAVLYKLGTDTNLAALYGSTFTYGLGVGLCFAAGTIIAAVEARNADLAAAHGCISQARVLGGAIGIATCTIILPRAPSAALAPPPQQQQQQQAAWGPFRHDYTAGFARAVFVMVLVAVAAAAASVGTYRRNPASVALSLSQHKDRPARASDTELEDLGSVRSARRNVV</sequence>
<feature type="transmembrane region" description="Helical" evidence="6">
    <location>
        <begin position="231"/>
        <end position="254"/>
    </location>
</feature>
<feature type="transmembrane region" description="Helical" evidence="6">
    <location>
        <begin position="198"/>
        <end position="219"/>
    </location>
</feature>
<dbReference type="SUPFAM" id="SSF103473">
    <property type="entry name" value="MFS general substrate transporter"/>
    <property type="match status" value="2"/>
</dbReference>
<feature type="transmembrane region" description="Helical" evidence="6">
    <location>
        <begin position="100"/>
        <end position="121"/>
    </location>
</feature>
<comment type="caution">
    <text evidence="7">The sequence shown here is derived from an EMBL/GenBank/DDBJ whole genome shotgun (WGS) entry which is preliminary data.</text>
</comment>
<gene>
    <name evidence="7" type="ORF">P8C59_009520</name>
</gene>
<feature type="transmembrane region" description="Helical" evidence="6">
    <location>
        <begin position="351"/>
        <end position="369"/>
    </location>
</feature>
<accession>A0AAD9MLD5</accession>
<dbReference type="InterPro" id="IPR011701">
    <property type="entry name" value="MFS"/>
</dbReference>
<dbReference type="Gene3D" id="1.20.1250.20">
    <property type="entry name" value="MFS general substrate transporter like domains"/>
    <property type="match status" value="1"/>
</dbReference>
<protein>
    <submittedName>
        <fullName evidence="7">Uncharacterized protein</fullName>
    </submittedName>
</protein>
<evidence type="ECO:0000256" key="3">
    <source>
        <dbReference type="ARBA" id="ARBA00022989"/>
    </source>
</evidence>
<evidence type="ECO:0000256" key="4">
    <source>
        <dbReference type="ARBA" id="ARBA00023136"/>
    </source>
</evidence>
<keyword evidence="3 6" id="KW-1133">Transmembrane helix</keyword>
<dbReference type="EMBL" id="JAQQPM010000009">
    <property type="protein sequence ID" value="KAK2075391.1"/>
    <property type="molecule type" value="Genomic_DNA"/>
</dbReference>
<evidence type="ECO:0000313" key="7">
    <source>
        <dbReference type="EMBL" id="KAK2075391.1"/>
    </source>
</evidence>
<dbReference type="AlphaFoldDB" id="A0AAD9MLD5"/>
<feature type="transmembrane region" description="Helical" evidence="6">
    <location>
        <begin position="496"/>
        <end position="518"/>
    </location>
</feature>
<feature type="transmembrane region" description="Helical" evidence="6">
    <location>
        <begin position="381"/>
        <end position="398"/>
    </location>
</feature>
<name>A0AAD9MLD5_9PEZI</name>
<feature type="transmembrane region" description="Helical" evidence="6">
    <location>
        <begin position="404"/>
        <end position="428"/>
    </location>
</feature>
<organism evidence="7 8">
    <name type="scientific">Phyllachora maydis</name>
    <dbReference type="NCBI Taxonomy" id="1825666"/>
    <lineage>
        <taxon>Eukaryota</taxon>
        <taxon>Fungi</taxon>
        <taxon>Dikarya</taxon>
        <taxon>Ascomycota</taxon>
        <taxon>Pezizomycotina</taxon>
        <taxon>Sordariomycetes</taxon>
        <taxon>Sordariomycetidae</taxon>
        <taxon>Phyllachorales</taxon>
        <taxon>Phyllachoraceae</taxon>
        <taxon>Phyllachora</taxon>
    </lineage>
</organism>
<feature type="region of interest" description="Disordered" evidence="5">
    <location>
        <begin position="529"/>
        <end position="558"/>
    </location>
</feature>
<reference evidence="7" key="1">
    <citation type="journal article" date="2023" name="Mol. Plant Microbe Interact.">
        <title>Elucidating the Obligate Nature and Biological Capacity of an Invasive Fungal Corn Pathogen.</title>
        <authorList>
            <person name="MacCready J.S."/>
            <person name="Roggenkamp E.M."/>
            <person name="Gdanetz K."/>
            <person name="Chilvers M.I."/>
        </authorList>
    </citation>
    <scope>NUCLEOTIDE SEQUENCE</scope>
    <source>
        <strain evidence="7">PM02</strain>
    </source>
</reference>
<keyword evidence="2 6" id="KW-0812">Transmembrane</keyword>
<dbReference type="Pfam" id="PF07690">
    <property type="entry name" value="MFS_1"/>
    <property type="match status" value="1"/>
</dbReference>
<evidence type="ECO:0000256" key="1">
    <source>
        <dbReference type="ARBA" id="ARBA00004141"/>
    </source>
</evidence>
<evidence type="ECO:0000256" key="6">
    <source>
        <dbReference type="SAM" id="Phobius"/>
    </source>
</evidence>
<feature type="transmembrane region" description="Helical" evidence="6">
    <location>
        <begin position="64"/>
        <end position="88"/>
    </location>
</feature>
<dbReference type="PANTHER" id="PTHR23501">
    <property type="entry name" value="MAJOR FACILITATOR SUPERFAMILY"/>
    <property type="match status" value="1"/>
</dbReference>